<comment type="caution">
    <text evidence="1">The sequence shown here is derived from an EMBL/GenBank/DDBJ whole genome shotgun (WGS) entry which is preliminary data.</text>
</comment>
<dbReference type="AlphaFoldDB" id="X6N5G8"/>
<dbReference type="Gene3D" id="3.40.50.11980">
    <property type="match status" value="1"/>
</dbReference>
<reference evidence="1 2" key="1">
    <citation type="journal article" date="2013" name="Curr. Biol.">
        <title>The Genome of the Foraminiferan Reticulomyxa filosa.</title>
        <authorList>
            <person name="Glockner G."/>
            <person name="Hulsmann N."/>
            <person name="Schleicher M."/>
            <person name="Noegel A.A."/>
            <person name="Eichinger L."/>
            <person name="Gallinger C."/>
            <person name="Pawlowski J."/>
            <person name="Sierra R."/>
            <person name="Euteneuer U."/>
            <person name="Pillet L."/>
            <person name="Moustafa A."/>
            <person name="Platzer M."/>
            <person name="Groth M."/>
            <person name="Szafranski K."/>
            <person name="Schliwa M."/>
        </authorList>
    </citation>
    <scope>NUCLEOTIDE SEQUENCE [LARGE SCALE GENOMIC DNA]</scope>
</reference>
<sequence length="276" mass="32286">MKKKTKHIYSKLPQIVGVIQRWEREKILLETPGGLSDDLACLWAMLYSTRLYGTEVFVVTNDRFVDHMFSMGMQVPFRNFLTTHIIRYNFDLKHPFSCAIRPIGWNRLLADTNADPSLMTRPSFDFVYDKASTIPFDVDLDMREKDEKKNNAYVDMDDPYEIRSTRDKIEVLGKLSITKPKTVKKENYNSDDRNRSNTFTWKVRTNETRLSKQKTFIVKWSYNTFKFRLVFPLSFLIKPYIISNSPSQTIWLVPCNVNNFPASWIAAIFETSPSSA</sequence>
<name>X6N5G8_RETFI</name>
<evidence type="ECO:0000313" key="1">
    <source>
        <dbReference type="EMBL" id="ETO20552.1"/>
    </source>
</evidence>
<organism evidence="1 2">
    <name type="scientific">Reticulomyxa filosa</name>
    <dbReference type="NCBI Taxonomy" id="46433"/>
    <lineage>
        <taxon>Eukaryota</taxon>
        <taxon>Sar</taxon>
        <taxon>Rhizaria</taxon>
        <taxon>Retaria</taxon>
        <taxon>Foraminifera</taxon>
        <taxon>Monothalamids</taxon>
        <taxon>Reticulomyxidae</taxon>
        <taxon>Reticulomyxa</taxon>
    </lineage>
</organism>
<proteinExistence type="predicted"/>
<dbReference type="EMBL" id="ASPP01012507">
    <property type="protein sequence ID" value="ETO20552.1"/>
    <property type="molecule type" value="Genomic_DNA"/>
</dbReference>
<keyword evidence="2" id="KW-1185">Reference proteome</keyword>
<protein>
    <submittedName>
        <fullName evidence="1">Uncharacterized protein</fullName>
    </submittedName>
</protein>
<evidence type="ECO:0000313" key="2">
    <source>
        <dbReference type="Proteomes" id="UP000023152"/>
    </source>
</evidence>
<gene>
    <name evidence="1" type="ORF">RFI_16665</name>
</gene>
<dbReference type="Proteomes" id="UP000023152">
    <property type="component" value="Unassembled WGS sequence"/>
</dbReference>
<accession>X6N5G8</accession>